<evidence type="ECO:0000256" key="1">
    <source>
        <dbReference type="SAM" id="MobiDB-lite"/>
    </source>
</evidence>
<dbReference type="AlphaFoldDB" id="A0AAN8WJN6"/>
<feature type="compositionally biased region" description="Low complexity" evidence="1">
    <location>
        <begin position="17"/>
        <end position="39"/>
    </location>
</feature>
<sequence length="162" mass="17518">MENIYKQILTLSGMQNTSQHSTSSKSTTATTAGASENSTEYSSKEIFQPGDSVSPYTRETMAGLVLWKAPISFLSSSSKNSTSSIALILNSTDDDLASGEALLTESMVANIPSLINTLVSIAISESNTSTIWKTPRTRDNLPERASEFLEKFLLKMLNDLPA</sequence>
<feature type="region of interest" description="Disordered" evidence="1">
    <location>
        <begin position="16"/>
        <end position="48"/>
    </location>
</feature>
<keyword evidence="3" id="KW-1185">Reference proteome</keyword>
<organism evidence="2 3">
    <name type="scientific">Halocaridina rubra</name>
    <name type="common">Hawaiian red shrimp</name>
    <dbReference type="NCBI Taxonomy" id="373956"/>
    <lineage>
        <taxon>Eukaryota</taxon>
        <taxon>Metazoa</taxon>
        <taxon>Ecdysozoa</taxon>
        <taxon>Arthropoda</taxon>
        <taxon>Crustacea</taxon>
        <taxon>Multicrustacea</taxon>
        <taxon>Malacostraca</taxon>
        <taxon>Eumalacostraca</taxon>
        <taxon>Eucarida</taxon>
        <taxon>Decapoda</taxon>
        <taxon>Pleocyemata</taxon>
        <taxon>Caridea</taxon>
        <taxon>Atyoidea</taxon>
        <taxon>Atyidae</taxon>
        <taxon>Halocaridina</taxon>
    </lineage>
</organism>
<dbReference type="EMBL" id="JAXCGZ010018449">
    <property type="protein sequence ID" value="KAK7067407.1"/>
    <property type="molecule type" value="Genomic_DNA"/>
</dbReference>
<accession>A0AAN8WJN6</accession>
<comment type="caution">
    <text evidence="2">The sequence shown here is derived from an EMBL/GenBank/DDBJ whole genome shotgun (WGS) entry which is preliminary data.</text>
</comment>
<gene>
    <name evidence="2" type="ORF">SK128_024243</name>
</gene>
<protein>
    <submittedName>
        <fullName evidence="2">Uncharacterized protein</fullName>
    </submittedName>
</protein>
<evidence type="ECO:0000313" key="3">
    <source>
        <dbReference type="Proteomes" id="UP001381693"/>
    </source>
</evidence>
<name>A0AAN8WJN6_HALRR</name>
<evidence type="ECO:0000313" key="2">
    <source>
        <dbReference type="EMBL" id="KAK7067407.1"/>
    </source>
</evidence>
<reference evidence="2 3" key="1">
    <citation type="submission" date="2023-11" db="EMBL/GenBank/DDBJ databases">
        <title>Halocaridina rubra genome assembly.</title>
        <authorList>
            <person name="Smith C."/>
        </authorList>
    </citation>
    <scope>NUCLEOTIDE SEQUENCE [LARGE SCALE GENOMIC DNA]</scope>
    <source>
        <strain evidence="2">EP-1</strain>
        <tissue evidence="2">Whole</tissue>
    </source>
</reference>
<proteinExistence type="predicted"/>
<dbReference type="Proteomes" id="UP001381693">
    <property type="component" value="Unassembled WGS sequence"/>
</dbReference>